<reference evidence="1 2" key="1">
    <citation type="submission" date="2019-07" db="EMBL/GenBank/DDBJ databases">
        <title>Genomic Encyclopedia of Archaeal and Bacterial Type Strains, Phase II (KMG-II): from individual species to whole genera.</title>
        <authorList>
            <person name="Goeker M."/>
        </authorList>
    </citation>
    <scope>NUCLEOTIDE SEQUENCE [LARGE SCALE GENOMIC DNA]</scope>
    <source>
        <strain evidence="1 2">DSM 46842</strain>
    </source>
</reference>
<sequence>MKQVFHDGNVTRHPESCFLDLVVNGQSLRSVAATPGPDLVTELNRPWLPGIPDAVEGFIGRRPSEDLAPGRLALLVCVVDGDLGCGALTTALGLGDTEVSWSDFLWEDGIYDPRPVNQLDQPIIFDRNQYETAFVDAHARVADFPYDELAHHGRRFLWPWQWGWKLPRD</sequence>
<evidence type="ECO:0000313" key="2">
    <source>
        <dbReference type="Proteomes" id="UP000322499"/>
    </source>
</evidence>
<dbReference type="AlphaFoldDB" id="A0A5S5CZ68"/>
<protein>
    <submittedName>
        <fullName evidence="1">Uncharacterized protein</fullName>
    </submittedName>
</protein>
<proteinExistence type="predicted"/>
<keyword evidence="2" id="KW-1185">Reference proteome</keyword>
<dbReference type="EMBL" id="VNHW01000003">
    <property type="protein sequence ID" value="TYP89057.1"/>
    <property type="molecule type" value="Genomic_DNA"/>
</dbReference>
<organism evidence="1 2">
    <name type="scientific">Blastococcus xanthinilyticus</name>
    <dbReference type="NCBI Taxonomy" id="1564164"/>
    <lineage>
        <taxon>Bacteria</taxon>
        <taxon>Bacillati</taxon>
        <taxon>Actinomycetota</taxon>
        <taxon>Actinomycetes</taxon>
        <taxon>Geodermatophilales</taxon>
        <taxon>Geodermatophilaceae</taxon>
        <taxon>Blastococcus</taxon>
    </lineage>
</organism>
<accession>A0A5S5CZ68</accession>
<gene>
    <name evidence="1" type="ORF">BD833_103213</name>
</gene>
<dbReference type="Proteomes" id="UP000322499">
    <property type="component" value="Unassembled WGS sequence"/>
</dbReference>
<comment type="caution">
    <text evidence="1">The sequence shown here is derived from an EMBL/GenBank/DDBJ whole genome shotgun (WGS) entry which is preliminary data.</text>
</comment>
<evidence type="ECO:0000313" key="1">
    <source>
        <dbReference type="EMBL" id="TYP89057.1"/>
    </source>
</evidence>
<name>A0A5S5CZ68_9ACTN</name>